<feature type="compositionally biased region" description="Basic residues" evidence="1">
    <location>
        <begin position="1"/>
        <end position="10"/>
    </location>
</feature>
<feature type="compositionally biased region" description="Basic and acidic residues" evidence="1">
    <location>
        <begin position="15"/>
        <end position="24"/>
    </location>
</feature>
<organism evidence="2 3">
    <name type="scientific">Ramazzottius varieornatus</name>
    <name type="common">Water bear</name>
    <name type="synonym">Tardigrade</name>
    <dbReference type="NCBI Taxonomy" id="947166"/>
    <lineage>
        <taxon>Eukaryota</taxon>
        <taxon>Metazoa</taxon>
        <taxon>Ecdysozoa</taxon>
        <taxon>Tardigrada</taxon>
        <taxon>Eutardigrada</taxon>
        <taxon>Parachela</taxon>
        <taxon>Hypsibioidea</taxon>
        <taxon>Ramazzottiidae</taxon>
        <taxon>Ramazzottius</taxon>
    </lineage>
</organism>
<reference evidence="2 3" key="1">
    <citation type="journal article" date="2016" name="Nat. Commun.">
        <title>Extremotolerant tardigrade genome and improved radiotolerance of human cultured cells by tardigrade-unique protein.</title>
        <authorList>
            <person name="Hashimoto T."/>
            <person name="Horikawa D.D."/>
            <person name="Saito Y."/>
            <person name="Kuwahara H."/>
            <person name="Kozuka-Hata H."/>
            <person name="Shin-I T."/>
            <person name="Minakuchi Y."/>
            <person name="Ohishi K."/>
            <person name="Motoyama A."/>
            <person name="Aizu T."/>
            <person name="Enomoto A."/>
            <person name="Kondo K."/>
            <person name="Tanaka S."/>
            <person name="Hara Y."/>
            <person name="Koshikawa S."/>
            <person name="Sagara H."/>
            <person name="Miura T."/>
            <person name="Yokobori S."/>
            <person name="Miyagawa K."/>
            <person name="Suzuki Y."/>
            <person name="Kubo T."/>
            <person name="Oyama M."/>
            <person name="Kohara Y."/>
            <person name="Fujiyama A."/>
            <person name="Arakawa K."/>
            <person name="Katayama T."/>
            <person name="Toyoda A."/>
            <person name="Kunieda T."/>
        </authorList>
    </citation>
    <scope>NUCLEOTIDE SEQUENCE [LARGE SCALE GENOMIC DNA]</scope>
    <source>
        <strain evidence="2 3">YOKOZUNA-1</strain>
    </source>
</reference>
<protein>
    <submittedName>
        <fullName evidence="2">Uncharacterized protein</fullName>
    </submittedName>
</protein>
<evidence type="ECO:0000313" key="3">
    <source>
        <dbReference type="Proteomes" id="UP000186922"/>
    </source>
</evidence>
<sequence length="60" mass="6649">MSTNLQRKHPQSGVEQRENSREELAAEQTVAEEARQATRAMKVMMGQVEASSTSLQETDG</sequence>
<dbReference type="EMBL" id="BDGG01000004">
    <property type="protein sequence ID" value="GAU97232.1"/>
    <property type="molecule type" value="Genomic_DNA"/>
</dbReference>
<dbReference type="Proteomes" id="UP000186922">
    <property type="component" value="Unassembled WGS sequence"/>
</dbReference>
<evidence type="ECO:0000256" key="1">
    <source>
        <dbReference type="SAM" id="MobiDB-lite"/>
    </source>
</evidence>
<feature type="region of interest" description="Disordered" evidence="1">
    <location>
        <begin position="1"/>
        <end position="32"/>
    </location>
</feature>
<proteinExistence type="predicted"/>
<accession>A0A1D1VAX8</accession>
<keyword evidence="3" id="KW-1185">Reference proteome</keyword>
<name>A0A1D1VAX8_RAMVA</name>
<evidence type="ECO:0000313" key="2">
    <source>
        <dbReference type="EMBL" id="GAU97232.1"/>
    </source>
</evidence>
<comment type="caution">
    <text evidence="2">The sequence shown here is derived from an EMBL/GenBank/DDBJ whole genome shotgun (WGS) entry which is preliminary data.</text>
</comment>
<dbReference type="AlphaFoldDB" id="A0A1D1VAX8"/>
<gene>
    <name evidence="2" type="primary">RvY_08563-1</name>
    <name evidence="2" type="synonym">RvY_08563.1</name>
    <name evidence="2" type="ORF">RvY_08563</name>
</gene>